<proteinExistence type="predicted"/>
<feature type="region of interest" description="Disordered" evidence="1">
    <location>
        <begin position="192"/>
        <end position="240"/>
    </location>
</feature>
<keyword evidence="3" id="KW-1185">Reference proteome</keyword>
<name>A0AAX6MQ83_9PEZI</name>
<protein>
    <submittedName>
        <fullName evidence="2">Uncharacterized protein</fullName>
    </submittedName>
</protein>
<evidence type="ECO:0000256" key="1">
    <source>
        <dbReference type="SAM" id="MobiDB-lite"/>
    </source>
</evidence>
<feature type="compositionally biased region" description="Acidic residues" evidence="1">
    <location>
        <begin position="206"/>
        <end position="227"/>
    </location>
</feature>
<dbReference type="AlphaFoldDB" id="A0AAX6MQ83"/>
<comment type="caution">
    <text evidence="2">The sequence shown here is derived from an EMBL/GenBank/DDBJ whole genome shotgun (WGS) entry which is preliminary data.</text>
</comment>
<evidence type="ECO:0000313" key="2">
    <source>
        <dbReference type="EMBL" id="KAK6954656.1"/>
    </source>
</evidence>
<dbReference type="Proteomes" id="UP001369815">
    <property type="component" value="Unassembled WGS sequence"/>
</dbReference>
<reference evidence="2 3" key="1">
    <citation type="journal article" date="2024" name="Front Chem Biol">
        <title>Unveiling the potential of Daldinia eschscholtzii MFLUCC 19-0629 through bioactivity and bioinformatics studies for enhanced sustainable agriculture production.</title>
        <authorList>
            <person name="Brooks S."/>
            <person name="Weaver J.A."/>
            <person name="Klomchit A."/>
            <person name="Alharthi S.A."/>
            <person name="Onlamun T."/>
            <person name="Nurani R."/>
            <person name="Vong T.K."/>
            <person name="Alberti F."/>
            <person name="Greco C."/>
        </authorList>
    </citation>
    <scope>NUCLEOTIDE SEQUENCE [LARGE SCALE GENOMIC DNA]</scope>
    <source>
        <strain evidence="2">MFLUCC 19-0629</strain>
    </source>
</reference>
<gene>
    <name evidence="2" type="ORF">Daesc_004623</name>
</gene>
<organism evidence="2 3">
    <name type="scientific">Daldinia eschscholtzii</name>
    <dbReference type="NCBI Taxonomy" id="292717"/>
    <lineage>
        <taxon>Eukaryota</taxon>
        <taxon>Fungi</taxon>
        <taxon>Dikarya</taxon>
        <taxon>Ascomycota</taxon>
        <taxon>Pezizomycotina</taxon>
        <taxon>Sordariomycetes</taxon>
        <taxon>Xylariomycetidae</taxon>
        <taxon>Xylariales</taxon>
        <taxon>Hypoxylaceae</taxon>
        <taxon>Daldinia</taxon>
    </lineage>
</organism>
<dbReference type="EMBL" id="JBANMG010000004">
    <property type="protein sequence ID" value="KAK6954656.1"/>
    <property type="molecule type" value="Genomic_DNA"/>
</dbReference>
<accession>A0AAX6MQ83</accession>
<sequence length="283" mass="32095">MCYKVNLEICCEDEPSNAFPNTLEVIKFVVVCHATRVAHKLQEFVSGGPIPTPGATACPNYDSEYIRFERIFFTKCSDCIVSKGPQKYGLNEQDIPIVKHHQKLLREQLADAVKTKPYGEVVWRLSEEFNIHQRWILRGSRWGEAHMVHEGDPLGPNPTYDLEGVRWWVEQRIGGIHPDTLEWLEKLPPSVFSPDKPESIASENPPPDDPDPSSDTDPWSDDATDEEGAPRPASIVQSDSSMEGYDWYDNWAEHHAYLPAQCTLEELRALQANHQLGNSYAQP</sequence>
<evidence type="ECO:0000313" key="3">
    <source>
        <dbReference type="Proteomes" id="UP001369815"/>
    </source>
</evidence>